<dbReference type="Proteomes" id="UP001597094">
    <property type="component" value="Unassembled WGS sequence"/>
</dbReference>
<evidence type="ECO:0000313" key="2">
    <source>
        <dbReference type="Proteomes" id="UP001597094"/>
    </source>
</evidence>
<organism evidence="1 2">
    <name type="scientific">Pontibacter rugosus</name>
    <dbReference type="NCBI Taxonomy" id="1745966"/>
    <lineage>
        <taxon>Bacteria</taxon>
        <taxon>Pseudomonadati</taxon>
        <taxon>Bacteroidota</taxon>
        <taxon>Cytophagia</taxon>
        <taxon>Cytophagales</taxon>
        <taxon>Hymenobacteraceae</taxon>
        <taxon>Pontibacter</taxon>
    </lineage>
</organism>
<dbReference type="PROSITE" id="PS51257">
    <property type="entry name" value="PROKAR_LIPOPROTEIN"/>
    <property type="match status" value="1"/>
</dbReference>
<keyword evidence="2" id="KW-1185">Reference proteome</keyword>
<protein>
    <recommendedName>
        <fullName evidence="3">Lipoprotein</fullName>
    </recommendedName>
</protein>
<proteinExistence type="predicted"/>
<reference evidence="2" key="1">
    <citation type="journal article" date="2019" name="Int. J. Syst. Evol. Microbiol.">
        <title>The Global Catalogue of Microorganisms (GCM) 10K type strain sequencing project: providing services to taxonomists for standard genome sequencing and annotation.</title>
        <authorList>
            <consortium name="The Broad Institute Genomics Platform"/>
            <consortium name="The Broad Institute Genome Sequencing Center for Infectious Disease"/>
            <person name="Wu L."/>
            <person name="Ma J."/>
        </authorList>
    </citation>
    <scope>NUCLEOTIDE SEQUENCE [LARGE SCALE GENOMIC DNA]</scope>
    <source>
        <strain evidence="2">JCM 31319</strain>
    </source>
</reference>
<dbReference type="EMBL" id="JBHTLD010000028">
    <property type="protein sequence ID" value="MFD1185606.1"/>
    <property type="molecule type" value="Genomic_DNA"/>
</dbReference>
<name>A0ABW3SNV3_9BACT</name>
<evidence type="ECO:0000313" key="1">
    <source>
        <dbReference type="EMBL" id="MFD1185606.1"/>
    </source>
</evidence>
<comment type="caution">
    <text evidence="1">The sequence shown here is derived from an EMBL/GenBank/DDBJ whole genome shotgun (WGS) entry which is preliminary data.</text>
</comment>
<accession>A0ABW3SNV3</accession>
<dbReference type="RefSeq" id="WP_137761654.1">
    <property type="nucleotide sequence ID" value="NZ_JBHTLD010000028.1"/>
</dbReference>
<evidence type="ECO:0008006" key="3">
    <source>
        <dbReference type="Google" id="ProtNLM"/>
    </source>
</evidence>
<gene>
    <name evidence="1" type="ORF">ACFQ2O_05240</name>
</gene>
<sequence length="178" mass="19762">MKTPILSLFILIVLISFSSCKKKDANPREELPAATMEGKNTFGAMVNGKVWLPKGRPSTFQSNFNVIYDPAYKGGTLNIAAYRKTKESPAEYDYFIIAMAQVDKAGVYTFDNAEISGVRFYNEYCDYDKGPEVSRSGTLEVTKLDLENGIIAGNFSFTLSKTGCEDIRVTEGRFDGKL</sequence>